<keyword evidence="2 4" id="KW-0689">Ribosomal protein</keyword>
<dbReference type="InterPro" id="IPR000702">
    <property type="entry name" value="Ribosomal_uL6-like"/>
</dbReference>
<reference evidence="8 9" key="1">
    <citation type="submission" date="2016-03" db="EMBL/GenBank/DDBJ databases">
        <authorList>
            <person name="Ploux O."/>
        </authorList>
    </citation>
    <scope>NUCLEOTIDE SEQUENCE [LARGE SCALE GENOMIC DNA]</scope>
    <source>
        <strain evidence="8 9">BER2</strain>
    </source>
</reference>
<comment type="subunit">
    <text evidence="4">Part of the 50S ribosomal subunit.</text>
</comment>
<accession>A0A150WG98</accession>
<name>A0A150WG98_BDEBC</name>
<dbReference type="RefSeq" id="WP_063244098.1">
    <property type="nucleotide sequence ID" value="NZ_CP168967.1"/>
</dbReference>
<dbReference type="GO" id="GO:0022625">
    <property type="term" value="C:cytosolic large ribosomal subunit"/>
    <property type="evidence" value="ECO:0007669"/>
    <property type="project" value="UniProtKB-UniRule"/>
</dbReference>
<dbReference type="Proteomes" id="UP000075391">
    <property type="component" value="Unassembled WGS sequence"/>
</dbReference>
<keyword evidence="4 6" id="KW-0699">rRNA-binding</keyword>
<dbReference type="FunFam" id="3.90.930.12:FF:000001">
    <property type="entry name" value="50S ribosomal protein L6"/>
    <property type="match status" value="1"/>
</dbReference>
<feature type="domain" description="Large ribosomal subunit protein uL6 alpha-beta" evidence="7">
    <location>
        <begin position="92"/>
        <end position="165"/>
    </location>
</feature>
<dbReference type="InterPro" id="IPR020040">
    <property type="entry name" value="Ribosomal_uL6_a/b-dom"/>
</dbReference>
<proteinExistence type="inferred from homology"/>
<comment type="function">
    <text evidence="4 6">This protein binds to the 23S rRNA, and is important in its secondary structure. It is located near the subunit interface in the base of the L7/L12 stalk, and near the tRNA binding site of the peptidyltransferase center.</text>
</comment>
<keyword evidence="4 6" id="KW-0694">RNA-binding</keyword>
<evidence type="ECO:0000256" key="3">
    <source>
        <dbReference type="ARBA" id="ARBA00023274"/>
    </source>
</evidence>
<dbReference type="Pfam" id="PF00347">
    <property type="entry name" value="Ribosomal_L6"/>
    <property type="match status" value="2"/>
</dbReference>
<evidence type="ECO:0000259" key="7">
    <source>
        <dbReference type="Pfam" id="PF00347"/>
    </source>
</evidence>
<evidence type="ECO:0000256" key="6">
    <source>
        <dbReference type="RuleBase" id="RU003870"/>
    </source>
</evidence>
<evidence type="ECO:0000256" key="5">
    <source>
        <dbReference type="RuleBase" id="RU003869"/>
    </source>
</evidence>
<evidence type="ECO:0000256" key="1">
    <source>
        <dbReference type="ARBA" id="ARBA00009356"/>
    </source>
</evidence>
<dbReference type="GO" id="GO:0003735">
    <property type="term" value="F:structural constituent of ribosome"/>
    <property type="evidence" value="ECO:0007669"/>
    <property type="project" value="UniProtKB-UniRule"/>
</dbReference>
<dbReference type="InterPro" id="IPR036789">
    <property type="entry name" value="Ribosomal_uL6-like_a/b-dom_sf"/>
</dbReference>
<dbReference type="GO" id="GO:0002181">
    <property type="term" value="P:cytoplasmic translation"/>
    <property type="evidence" value="ECO:0007669"/>
    <property type="project" value="TreeGrafter"/>
</dbReference>
<comment type="similarity">
    <text evidence="1 4 5">Belongs to the universal ribosomal protein uL6 family.</text>
</comment>
<feature type="domain" description="Large ribosomal subunit protein uL6 alpha-beta" evidence="7">
    <location>
        <begin position="15"/>
        <end position="83"/>
    </location>
</feature>
<dbReference type="OrthoDB" id="5292487at2"/>
<protein>
    <recommendedName>
        <fullName evidence="4">Large ribosomal subunit protein uL6</fullName>
    </recommendedName>
</protein>
<dbReference type="AlphaFoldDB" id="A0A150WG98"/>
<dbReference type="EMBL" id="LUKF01000016">
    <property type="protein sequence ID" value="KYG61963.1"/>
    <property type="molecule type" value="Genomic_DNA"/>
</dbReference>
<evidence type="ECO:0000256" key="4">
    <source>
        <dbReference type="HAMAP-Rule" id="MF_01365"/>
    </source>
</evidence>
<dbReference type="SUPFAM" id="SSF56053">
    <property type="entry name" value="Ribosomal protein L6"/>
    <property type="match status" value="2"/>
</dbReference>
<dbReference type="NCBIfam" id="TIGR03654">
    <property type="entry name" value="L6_bact"/>
    <property type="match status" value="1"/>
</dbReference>
<dbReference type="PIRSF" id="PIRSF002162">
    <property type="entry name" value="Ribosomal_L6"/>
    <property type="match status" value="1"/>
</dbReference>
<dbReference type="PANTHER" id="PTHR11655">
    <property type="entry name" value="60S/50S RIBOSOMAL PROTEIN L6/L9"/>
    <property type="match status" value="1"/>
</dbReference>
<dbReference type="PRINTS" id="PR00059">
    <property type="entry name" value="RIBOSOMALL6"/>
</dbReference>
<gene>
    <name evidence="4" type="primary">rplF</name>
    <name evidence="8" type="ORF">AZI85_07060</name>
</gene>
<evidence type="ECO:0000256" key="2">
    <source>
        <dbReference type="ARBA" id="ARBA00022980"/>
    </source>
</evidence>
<dbReference type="Gene3D" id="3.90.930.12">
    <property type="entry name" value="Ribosomal protein L6, alpha-beta domain"/>
    <property type="match status" value="2"/>
</dbReference>
<dbReference type="InterPro" id="IPR019906">
    <property type="entry name" value="Ribosomal_uL6_bac-type"/>
</dbReference>
<evidence type="ECO:0000313" key="9">
    <source>
        <dbReference type="Proteomes" id="UP000075391"/>
    </source>
</evidence>
<dbReference type="HAMAP" id="MF_01365_B">
    <property type="entry name" value="Ribosomal_uL6_B"/>
    <property type="match status" value="1"/>
</dbReference>
<evidence type="ECO:0000313" key="8">
    <source>
        <dbReference type="EMBL" id="KYG61963.1"/>
    </source>
</evidence>
<dbReference type="PANTHER" id="PTHR11655:SF14">
    <property type="entry name" value="LARGE RIBOSOMAL SUBUNIT PROTEIN UL6M"/>
    <property type="match status" value="1"/>
</dbReference>
<sequence>MSRIGKAPVIFDNTVQVSVTPANEVVVKGAKSSLKIGMQSAVSAKVEGGKVVLVRKDDSKESRALHGLYRALIQNAVTGVTKGFSRGLELHGVGYRANVSGKKLELSLGFSHPVIFDIPEGIEIKVDKQTNLTITGPSKELVGQVAAKIRSFRPPEPYLAKGVRYAGEHIRRKAGKSAGK</sequence>
<keyword evidence="3 4" id="KW-0687">Ribonucleoprotein</keyword>
<comment type="caution">
    <text evidence="8">The sequence shown here is derived from an EMBL/GenBank/DDBJ whole genome shotgun (WGS) entry which is preliminary data.</text>
</comment>
<dbReference type="GO" id="GO:0019843">
    <property type="term" value="F:rRNA binding"/>
    <property type="evidence" value="ECO:0007669"/>
    <property type="project" value="UniProtKB-UniRule"/>
</dbReference>
<organism evidence="8 9">
    <name type="scientific">Bdellovibrio bacteriovorus</name>
    <dbReference type="NCBI Taxonomy" id="959"/>
    <lineage>
        <taxon>Bacteria</taxon>
        <taxon>Pseudomonadati</taxon>
        <taxon>Bdellovibrionota</taxon>
        <taxon>Bdellovibrionia</taxon>
        <taxon>Bdellovibrionales</taxon>
        <taxon>Pseudobdellovibrionaceae</taxon>
        <taxon>Bdellovibrio</taxon>
    </lineage>
</organism>